<dbReference type="PROSITE" id="PS50157">
    <property type="entry name" value="ZINC_FINGER_C2H2_2"/>
    <property type="match status" value="5"/>
</dbReference>
<evidence type="ECO:0000256" key="5">
    <source>
        <dbReference type="PROSITE-ProRule" id="PRU00042"/>
    </source>
</evidence>
<dbReference type="SMART" id="SM00355">
    <property type="entry name" value="ZnF_C2H2"/>
    <property type="match status" value="6"/>
</dbReference>
<dbReference type="InterPro" id="IPR036236">
    <property type="entry name" value="Znf_C2H2_sf"/>
</dbReference>
<name>A0ABM4CGX0_HYDVU</name>
<gene>
    <name evidence="8" type="primary">LOC101241203</name>
</gene>
<keyword evidence="4" id="KW-0862">Zinc</keyword>
<dbReference type="PANTHER" id="PTHR14196">
    <property type="entry name" value="ODD-SKIPPED - RELATED"/>
    <property type="match status" value="1"/>
</dbReference>
<dbReference type="SUPFAM" id="SSF54160">
    <property type="entry name" value="Chromo domain-like"/>
    <property type="match status" value="1"/>
</dbReference>
<dbReference type="PROSITE" id="PS00028">
    <property type="entry name" value="ZINC_FINGER_C2H2_1"/>
    <property type="match status" value="5"/>
</dbReference>
<keyword evidence="3 5" id="KW-0863">Zinc-finger</keyword>
<evidence type="ECO:0000313" key="7">
    <source>
        <dbReference type="Proteomes" id="UP001652625"/>
    </source>
</evidence>
<feature type="domain" description="C2H2-type" evidence="6">
    <location>
        <begin position="446"/>
        <end position="468"/>
    </location>
</feature>
<feature type="domain" description="C2H2-type" evidence="6">
    <location>
        <begin position="362"/>
        <end position="389"/>
    </location>
</feature>
<protein>
    <submittedName>
        <fullName evidence="8">Zinc finger protein 12</fullName>
    </submittedName>
</protein>
<dbReference type="GeneID" id="101241203"/>
<evidence type="ECO:0000256" key="2">
    <source>
        <dbReference type="ARBA" id="ARBA00022737"/>
    </source>
</evidence>
<dbReference type="PANTHER" id="PTHR14196:SF12">
    <property type="entry name" value="ZINC FINGER PROTEIN 208-LIKE"/>
    <property type="match status" value="1"/>
</dbReference>
<keyword evidence="7" id="KW-1185">Reference proteome</keyword>
<dbReference type="RefSeq" id="XP_065660966.1">
    <property type="nucleotide sequence ID" value="XM_065804894.1"/>
</dbReference>
<keyword evidence="2" id="KW-0677">Repeat</keyword>
<dbReference type="Pfam" id="PF00096">
    <property type="entry name" value="zf-C2H2"/>
    <property type="match status" value="5"/>
</dbReference>
<evidence type="ECO:0000256" key="3">
    <source>
        <dbReference type="ARBA" id="ARBA00022771"/>
    </source>
</evidence>
<evidence type="ECO:0000256" key="4">
    <source>
        <dbReference type="ARBA" id="ARBA00022833"/>
    </source>
</evidence>
<evidence type="ECO:0000259" key="6">
    <source>
        <dbReference type="PROSITE" id="PS50157"/>
    </source>
</evidence>
<proteinExistence type="predicted"/>
<dbReference type="InterPro" id="IPR016197">
    <property type="entry name" value="Chromo-like_dom_sf"/>
</dbReference>
<keyword evidence="1" id="KW-0479">Metal-binding</keyword>
<evidence type="ECO:0000313" key="8">
    <source>
        <dbReference type="RefSeq" id="XP_065660966.1"/>
    </source>
</evidence>
<dbReference type="InterPro" id="IPR050717">
    <property type="entry name" value="C2H2-ZF_Transcription_Reg"/>
</dbReference>
<reference evidence="8" key="1">
    <citation type="submission" date="2025-08" db="UniProtKB">
        <authorList>
            <consortium name="RefSeq"/>
        </authorList>
    </citation>
    <scope>IDENTIFICATION</scope>
</reference>
<feature type="domain" description="C2H2-type" evidence="6">
    <location>
        <begin position="334"/>
        <end position="361"/>
    </location>
</feature>
<dbReference type="Gene3D" id="3.30.160.60">
    <property type="entry name" value="Classic Zinc Finger"/>
    <property type="match status" value="5"/>
</dbReference>
<organism evidence="7 8">
    <name type="scientific">Hydra vulgaris</name>
    <name type="common">Hydra</name>
    <name type="synonym">Hydra attenuata</name>
    <dbReference type="NCBI Taxonomy" id="6087"/>
    <lineage>
        <taxon>Eukaryota</taxon>
        <taxon>Metazoa</taxon>
        <taxon>Cnidaria</taxon>
        <taxon>Hydrozoa</taxon>
        <taxon>Hydroidolina</taxon>
        <taxon>Anthoathecata</taxon>
        <taxon>Aplanulata</taxon>
        <taxon>Hydridae</taxon>
        <taxon>Hydra</taxon>
    </lineage>
</organism>
<dbReference type="CDD" id="cd00024">
    <property type="entry name" value="CD_CSD"/>
    <property type="match status" value="1"/>
</dbReference>
<accession>A0ABM4CGX0</accession>
<dbReference type="Proteomes" id="UP001652625">
    <property type="component" value="Chromosome 09"/>
</dbReference>
<evidence type="ECO:0000256" key="1">
    <source>
        <dbReference type="ARBA" id="ARBA00022723"/>
    </source>
</evidence>
<dbReference type="SUPFAM" id="SSF57667">
    <property type="entry name" value="beta-beta-alpha zinc fingers"/>
    <property type="match status" value="3"/>
</dbReference>
<sequence length="493" mass="56581">MTLYSVINVGPYNDSISQPFTSPDVNTLSHAFDYEDDSWTIEKITASIDRKGEGKFYKVKWVRYIWQAEETIQPLQHLIDKYWQDYFVDTAELLTQNIQRQDQPPHQPPQSFNNHIDHNHLSGQYRLHKEMHNGNELHGNMEQLQDFYNANTPCSELNDHNVDHSVLCSSTGVGITDSLHPTQSQSVLETHSGGILDDVTSPLVNFGYKTALVKHSHNKGLNEGSVHSDGIIQNYSKSLNEGSVHTDGIIQNYSKSLNEGSVHTDGIIQSFKQHNEIPDNLSGSTFFSSKTDEVNKFISSGDKVNSSTENFYQDHVNSELPAEAMVVQKQIKEFICEICKRTFNRNSSLKRHSITHSGVKSWCCDYCNKPFTQKEVLIRHLKSHTEKKSYKCSECDKCFVENAALLRHQAVHKIEKDWFCNICGKRFVIKEYLSKHLQIHRGEKPYHCYVCSKRFVDSSALRRHEKTHNKSLMCEVCNKSFINSLSFTKHRCT</sequence>
<feature type="domain" description="C2H2-type" evidence="6">
    <location>
        <begin position="390"/>
        <end position="417"/>
    </location>
</feature>
<feature type="domain" description="C2H2-type" evidence="6">
    <location>
        <begin position="418"/>
        <end position="445"/>
    </location>
</feature>
<dbReference type="InterPro" id="IPR013087">
    <property type="entry name" value="Znf_C2H2_type"/>
</dbReference>